<organism evidence="2 3">
    <name type="scientific">Serendipita vermifera MAFF 305830</name>
    <dbReference type="NCBI Taxonomy" id="933852"/>
    <lineage>
        <taxon>Eukaryota</taxon>
        <taxon>Fungi</taxon>
        <taxon>Dikarya</taxon>
        <taxon>Basidiomycota</taxon>
        <taxon>Agaricomycotina</taxon>
        <taxon>Agaricomycetes</taxon>
        <taxon>Sebacinales</taxon>
        <taxon>Serendipitaceae</taxon>
        <taxon>Serendipita</taxon>
    </lineage>
</organism>
<proteinExistence type="predicted"/>
<protein>
    <submittedName>
        <fullName evidence="2">Uncharacterized protein</fullName>
    </submittedName>
</protein>
<gene>
    <name evidence="2" type="ORF">M408DRAFT_29095</name>
</gene>
<dbReference type="Proteomes" id="UP000054097">
    <property type="component" value="Unassembled WGS sequence"/>
</dbReference>
<keyword evidence="3" id="KW-1185">Reference proteome</keyword>
<dbReference type="HOGENOM" id="CLU_2039500_0_0_1"/>
<reference evidence="2 3" key="1">
    <citation type="submission" date="2014-04" db="EMBL/GenBank/DDBJ databases">
        <authorList>
            <consortium name="DOE Joint Genome Institute"/>
            <person name="Kuo A."/>
            <person name="Zuccaro A."/>
            <person name="Kohler A."/>
            <person name="Nagy L.G."/>
            <person name="Floudas D."/>
            <person name="Copeland A."/>
            <person name="Barry K.W."/>
            <person name="Cichocki N."/>
            <person name="Veneault-Fourrey C."/>
            <person name="LaButti K."/>
            <person name="Lindquist E.A."/>
            <person name="Lipzen A."/>
            <person name="Lundell T."/>
            <person name="Morin E."/>
            <person name="Murat C."/>
            <person name="Sun H."/>
            <person name="Tunlid A."/>
            <person name="Henrissat B."/>
            <person name="Grigoriev I.V."/>
            <person name="Hibbett D.S."/>
            <person name="Martin F."/>
            <person name="Nordberg H.P."/>
            <person name="Cantor M.N."/>
            <person name="Hua S.X."/>
        </authorList>
    </citation>
    <scope>NUCLEOTIDE SEQUENCE [LARGE SCALE GENOMIC DNA]</scope>
    <source>
        <strain evidence="2 3">MAFF 305830</strain>
    </source>
</reference>
<feature type="region of interest" description="Disordered" evidence="1">
    <location>
        <begin position="34"/>
        <end position="75"/>
    </location>
</feature>
<evidence type="ECO:0000313" key="3">
    <source>
        <dbReference type="Proteomes" id="UP000054097"/>
    </source>
</evidence>
<evidence type="ECO:0000313" key="2">
    <source>
        <dbReference type="EMBL" id="KIM22002.1"/>
    </source>
</evidence>
<dbReference type="EMBL" id="KN824366">
    <property type="protein sequence ID" value="KIM22002.1"/>
    <property type="molecule type" value="Genomic_DNA"/>
</dbReference>
<feature type="compositionally biased region" description="Polar residues" evidence="1">
    <location>
        <begin position="61"/>
        <end position="71"/>
    </location>
</feature>
<dbReference type="AlphaFoldDB" id="A0A0C2WXB8"/>
<name>A0A0C2WXB8_SERVB</name>
<sequence>MQRSTSSSSLASFLSAASEGATVTQDVSVTVSDKVAGPSQSSDQDFPVLPPSTVDARSVPMSRSNASSGSMTPPLIVFEPTYPTSVSMERCKATSGFVNAEPTLYQSEQAFVASHASMTQY</sequence>
<accession>A0A0C2WXB8</accession>
<reference evidence="3" key="2">
    <citation type="submission" date="2015-01" db="EMBL/GenBank/DDBJ databases">
        <title>Evolutionary Origins and Diversification of the Mycorrhizal Mutualists.</title>
        <authorList>
            <consortium name="DOE Joint Genome Institute"/>
            <consortium name="Mycorrhizal Genomics Consortium"/>
            <person name="Kohler A."/>
            <person name="Kuo A."/>
            <person name="Nagy L.G."/>
            <person name="Floudas D."/>
            <person name="Copeland A."/>
            <person name="Barry K.W."/>
            <person name="Cichocki N."/>
            <person name="Veneault-Fourrey C."/>
            <person name="LaButti K."/>
            <person name="Lindquist E.A."/>
            <person name="Lipzen A."/>
            <person name="Lundell T."/>
            <person name="Morin E."/>
            <person name="Murat C."/>
            <person name="Riley R."/>
            <person name="Ohm R."/>
            <person name="Sun H."/>
            <person name="Tunlid A."/>
            <person name="Henrissat B."/>
            <person name="Grigoriev I.V."/>
            <person name="Hibbett D.S."/>
            <person name="Martin F."/>
        </authorList>
    </citation>
    <scope>NUCLEOTIDE SEQUENCE [LARGE SCALE GENOMIC DNA]</scope>
    <source>
        <strain evidence="3">MAFF 305830</strain>
    </source>
</reference>
<evidence type="ECO:0000256" key="1">
    <source>
        <dbReference type="SAM" id="MobiDB-lite"/>
    </source>
</evidence>